<name>A0A7K1UJ68_9MICC</name>
<sequence>MTAIPQLTHEPLTTAQQSTCPRYAFPVIGRVAGLPAQDLDLATDALRETLRNIYYYEDLLPGAADRVSEICYQLVPMMEDPARRRRVLAGKRAAHRQAPLPWNAEESLAITADLDEPARRAVEHYLQLHNNLQRLKDRLEGQVVTEREHAIEVLHTAVRRPGLAESLVLAAPDWIRYKRPQQNRLTTQKELKTLVSYVSRTAAKTSPFSGLTTVGRAGERGKGRALSRTSVEMGYRALQILARDPRTAGLFTYRPSPQVLVEDGLGGTKGLMLASELTAAGGAVWREDRVIEMDPRNSWHGLFGEDQGQGFHFTEVLDTIGGDDPLGRFVRLFDQGLIYVDTPWQRHEDPLMVLTRVLEDHQVTDAPIPVSEMRLLAEGGQRAAGADAHQRLQDSVQMAESVSGLFDEMDAAKRHSGFVYEDRETDLQVDDPTAASETSAALERLGRRIRPHIFRTHVYDLMIDQFTKQFGEGGSTSNTLAFLMSLGMERDQNPQLQSAQAADMRSRQDPGSRAWQPVGPTSAPPHVGVMYQMAERSPDQNPLLVVNNLGTGTGSLYARFAQLMGEAFTHQLRAGVRQLWGSTPVHELTVWNDSNTAQAQCAGVLPPLRLPKEPSAHGGLGIEDTVLVHDPVTETLNLTDRTGQPIGLAYLGLTPKHALHGYQRFLGVLADPWINASNDCDYTGTKIQDLMPLCGEDIVHLPRIQDGNLVIRRNSWIVPKRLLPGVESGGSEAELLRSAHRFRTEHGISEEIFVHQLAGLRPKMGTQHKPLWVSLASAISVRVMHQVLEADTQHVRIVEALPERDQHLQRDDLGRRTATEHVTLMHWSKPGKERSS</sequence>
<dbReference type="OrthoDB" id="2442707at2"/>
<reference evidence="2 3" key="1">
    <citation type="submission" date="2019-12" db="EMBL/GenBank/DDBJ databases">
        <title>Nesterenkonia muleiensis sp. nov., a novel actinobacterium isolated from sap of Populus euphratica.</title>
        <authorList>
            <person name="Wang R."/>
        </authorList>
    </citation>
    <scope>NUCLEOTIDE SEQUENCE [LARGE SCALE GENOMIC DNA]</scope>
    <source>
        <strain evidence="2 3">F10</strain>
    </source>
</reference>
<accession>A0A7K1UJ68</accession>
<dbReference type="RefSeq" id="WP_157323516.1">
    <property type="nucleotide sequence ID" value="NZ_BMFX01000002.1"/>
</dbReference>
<proteinExistence type="predicted"/>
<keyword evidence="3" id="KW-1185">Reference proteome</keyword>
<gene>
    <name evidence="2" type="ORF">GNZ21_09155</name>
</gene>
<protein>
    <recommendedName>
        <fullName evidence="4">Lantibiotic dehydratase</fullName>
    </recommendedName>
</protein>
<organism evidence="2 3">
    <name type="scientific">Nesterenkonia alkaliphila</name>
    <dbReference type="NCBI Taxonomy" id="1463631"/>
    <lineage>
        <taxon>Bacteria</taxon>
        <taxon>Bacillati</taxon>
        <taxon>Actinomycetota</taxon>
        <taxon>Actinomycetes</taxon>
        <taxon>Micrococcales</taxon>
        <taxon>Micrococcaceae</taxon>
        <taxon>Nesterenkonia</taxon>
    </lineage>
</organism>
<feature type="region of interest" description="Disordered" evidence="1">
    <location>
        <begin position="492"/>
        <end position="521"/>
    </location>
</feature>
<comment type="caution">
    <text evidence="2">The sequence shown here is derived from an EMBL/GenBank/DDBJ whole genome shotgun (WGS) entry which is preliminary data.</text>
</comment>
<evidence type="ECO:0008006" key="4">
    <source>
        <dbReference type="Google" id="ProtNLM"/>
    </source>
</evidence>
<dbReference type="AlphaFoldDB" id="A0A7K1UJ68"/>
<evidence type="ECO:0000313" key="2">
    <source>
        <dbReference type="EMBL" id="MVT26520.1"/>
    </source>
</evidence>
<evidence type="ECO:0000313" key="3">
    <source>
        <dbReference type="Proteomes" id="UP000460157"/>
    </source>
</evidence>
<evidence type="ECO:0000256" key="1">
    <source>
        <dbReference type="SAM" id="MobiDB-lite"/>
    </source>
</evidence>
<dbReference type="EMBL" id="WRPM01000068">
    <property type="protein sequence ID" value="MVT26520.1"/>
    <property type="molecule type" value="Genomic_DNA"/>
</dbReference>
<dbReference type="Proteomes" id="UP000460157">
    <property type="component" value="Unassembled WGS sequence"/>
</dbReference>